<accession>A0AC59YM07</accession>
<evidence type="ECO:0000313" key="2">
    <source>
        <dbReference type="Proteomes" id="UP001162501"/>
    </source>
</evidence>
<gene>
    <name evidence="1" type="ORF">MRATA1EN22A_LOCUS7662</name>
</gene>
<reference evidence="1" key="1">
    <citation type="submission" date="2023-05" db="EMBL/GenBank/DDBJ databases">
        <authorList>
            <consortium name="ELIXIR-Norway"/>
        </authorList>
    </citation>
    <scope>NUCLEOTIDE SEQUENCE</scope>
</reference>
<name>A0AC59YM07_RANTA</name>
<protein>
    <submittedName>
        <fullName evidence="1">Uncharacterized protein</fullName>
    </submittedName>
</protein>
<dbReference type="EMBL" id="OX596102">
    <property type="protein sequence ID" value="CAM9802609.1"/>
    <property type="molecule type" value="Genomic_DNA"/>
</dbReference>
<dbReference type="Proteomes" id="UP001162501">
    <property type="component" value="Chromosome 18"/>
</dbReference>
<sequence>MEFAQDLLASRGLLCKTLKCKVVYIFPQLKKRQKNPTSYSGALQHELSDTFKEGKETRAGKLYGYIESMPVSWTFHMSSFCFKFLKGRGRKLVFCRLVFQ</sequence>
<proteinExistence type="predicted"/>
<reference evidence="1" key="2">
    <citation type="submission" date="2025-03" db="EMBL/GenBank/DDBJ databases">
        <authorList>
            <consortium name="ELIXIR-Norway"/>
            <consortium name="Elixir Norway"/>
        </authorList>
    </citation>
    <scope>NUCLEOTIDE SEQUENCE</scope>
</reference>
<organism evidence="1 2">
    <name type="scientific">Rangifer tarandus platyrhynchus</name>
    <name type="common">Svalbard reindeer</name>
    <dbReference type="NCBI Taxonomy" id="3082113"/>
    <lineage>
        <taxon>Eukaryota</taxon>
        <taxon>Metazoa</taxon>
        <taxon>Chordata</taxon>
        <taxon>Craniata</taxon>
        <taxon>Vertebrata</taxon>
        <taxon>Euteleostomi</taxon>
        <taxon>Mammalia</taxon>
        <taxon>Eutheria</taxon>
        <taxon>Laurasiatheria</taxon>
        <taxon>Artiodactyla</taxon>
        <taxon>Ruminantia</taxon>
        <taxon>Pecora</taxon>
        <taxon>Cervidae</taxon>
        <taxon>Odocoileinae</taxon>
        <taxon>Rangifer</taxon>
    </lineage>
</organism>
<evidence type="ECO:0000313" key="1">
    <source>
        <dbReference type="EMBL" id="CAM9802609.1"/>
    </source>
</evidence>